<feature type="domain" description="HTH marR-type" evidence="5">
    <location>
        <begin position="9"/>
        <end position="154"/>
    </location>
</feature>
<dbReference type="RefSeq" id="WP_219081884.1">
    <property type="nucleotide sequence ID" value="NZ_JAHBBD010000014.1"/>
</dbReference>
<dbReference type="InterPro" id="IPR000835">
    <property type="entry name" value="HTH_MarR-typ"/>
</dbReference>
<evidence type="ECO:0000256" key="1">
    <source>
        <dbReference type="ARBA" id="ARBA00023015"/>
    </source>
</evidence>
<keyword evidence="3" id="KW-0804">Transcription</keyword>
<feature type="region of interest" description="Disordered" evidence="4">
    <location>
        <begin position="168"/>
        <end position="208"/>
    </location>
</feature>
<evidence type="ECO:0000259" key="5">
    <source>
        <dbReference type="PROSITE" id="PS50995"/>
    </source>
</evidence>
<keyword evidence="1" id="KW-0805">Transcription regulation</keyword>
<reference evidence="6 7" key="1">
    <citation type="submission" date="2021-05" db="EMBL/GenBank/DDBJ databases">
        <title>Phylogenetic classification of ten novel species belonging to the genus Bifidobacterium comprising B. colchicus sp. nov., B. abeli sp. nov., B. bicoloris sp. nov., B. guerezis sp. nov., B. rosaliae sp. nov., B. santillanensis sp. nov., B. argentati sp. nov., B. amazzoni sp. nov., B. pluviali sp. nov., and B. pinnaculum sp. nov.</title>
        <authorList>
            <person name="Lugli G.A."/>
            <person name="Ruiz Garcia L."/>
            <person name="Margolles A."/>
            <person name="Ventura M."/>
        </authorList>
    </citation>
    <scope>NUCLEOTIDE SEQUENCE [LARGE SCALE GENOMIC DNA]</scope>
    <source>
        <strain evidence="6 7">6T3</strain>
    </source>
</reference>
<dbReference type="EMBL" id="JAHBBD010000014">
    <property type="protein sequence ID" value="MBW3083088.1"/>
    <property type="molecule type" value="Genomic_DNA"/>
</dbReference>
<evidence type="ECO:0000313" key="7">
    <source>
        <dbReference type="Proteomes" id="UP000812844"/>
    </source>
</evidence>
<keyword evidence="7" id="KW-1185">Reference proteome</keyword>
<protein>
    <submittedName>
        <fullName evidence="6">MarR family transcriptional regulator</fullName>
    </submittedName>
</protein>
<sequence length="208" mass="23455">MESIRQWAEPDMAAVLERTRPSIEIRSLHNMINRYLAATMPEEARIATGGNTHIIVYLERHEGRDIFQYDIEQRFSITRSTASRVLSLMEKKGLIERRSVDYDARLRKIVLTDKARAISQTLRDNASSMEQVLLDGLDAEDVRRLLDVLGRMKNNLAATGKVGWDCARTGERPWPHPPGASQNGDVPYGDGAERTSTNTTTEEGTETQ</sequence>
<dbReference type="Pfam" id="PF12802">
    <property type="entry name" value="MarR_2"/>
    <property type="match status" value="1"/>
</dbReference>
<evidence type="ECO:0000256" key="4">
    <source>
        <dbReference type="SAM" id="MobiDB-lite"/>
    </source>
</evidence>
<keyword evidence="2" id="KW-0238">DNA-binding</keyword>
<dbReference type="Proteomes" id="UP000812844">
    <property type="component" value="Unassembled WGS sequence"/>
</dbReference>
<gene>
    <name evidence="6" type="ORF">KIH73_06840</name>
</gene>
<evidence type="ECO:0000256" key="2">
    <source>
        <dbReference type="ARBA" id="ARBA00023125"/>
    </source>
</evidence>
<proteinExistence type="predicted"/>
<evidence type="ECO:0000313" key="6">
    <source>
        <dbReference type="EMBL" id="MBW3083088.1"/>
    </source>
</evidence>
<organism evidence="6 7">
    <name type="scientific">Bifidobacterium phasiani</name>
    <dbReference type="NCBI Taxonomy" id="2834431"/>
    <lineage>
        <taxon>Bacteria</taxon>
        <taxon>Bacillati</taxon>
        <taxon>Actinomycetota</taxon>
        <taxon>Actinomycetes</taxon>
        <taxon>Bifidobacteriales</taxon>
        <taxon>Bifidobacteriaceae</taxon>
        <taxon>Bifidobacterium</taxon>
    </lineage>
</organism>
<dbReference type="PANTHER" id="PTHR42756">
    <property type="entry name" value="TRANSCRIPTIONAL REGULATOR, MARR"/>
    <property type="match status" value="1"/>
</dbReference>
<evidence type="ECO:0000256" key="3">
    <source>
        <dbReference type="ARBA" id="ARBA00023163"/>
    </source>
</evidence>
<dbReference type="SMART" id="SM00347">
    <property type="entry name" value="HTH_MARR"/>
    <property type="match status" value="1"/>
</dbReference>
<dbReference type="PROSITE" id="PS50995">
    <property type="entry name" value="HTH_MARR_2"/>
    <property type="match status" value="1"/>
</dbReference>
<dbReference type="PANTHER" id="PTHR42756:SF1">
    <property type="entry name" value="TRANSCRIPTIONAL REPRESSOR OF EMRAB OPERON"/>
    <property type="match status" value="1"/>
</dbReference>
<name>A0ABS6W9A8_9BIFI</name>
<accession>A0ABS6W9A8</accession>
<comment type="caution">
    <text evidence="6">The sequence shown here is derived from an EMBL/GenBank/DDBJ whole genome shotgun (WGS) entry which is preliminary data.</text>
</comment>